<sequence length="272" mass="29555">MSSAAPTKRDQAPNTLPHGKGLLNWLSPLVSSTVGMKIIVALTGIGLIGFVIGHMIGHLKMFAGQEAYNNYAKFLKDLGPLLWIARGGLLAIFVIHILLTLRLRARAKAARPVNYLYVQTVQASPASRFMMYAGLAILAFVIFHIAHFTLGYLVGAQALDRSTGKYVLANYLDLRDAAGRHDVYSAMISGLSNPILAIIYLAAMGMLFMHLTHGSFSLFQTLGLNTPRTDRFLKIAARLLAIVVTLGYSLVVIAVWSGWLKPAATFLAVSND</sequence>
<feature type="transmembrane region" description="Helical" evidence="1">
    <location>
        <begin position="38"/>
        <end position="61"/>
    </location>
</feature>
<keyword evidence="3" id="KW-1185">Reference proteome</keyword>
<name>A0A8E6ETJ4_9BACT</name>
<dbReference type="Gene3D" id="1.20.1300.10">
    <property type="entry name" value="Fumarate reductase/succinate dehydrogenase, transmembrane subunit"/>
    <property type="match status" value="1"/>
</dbReference>
<dbReference type="KEGG" id="tsph:KIH39_14230"/>
<feature type="transmembrane region" description="Helical" evidence="1">
    <location>
        <begin position="195"/>
        <end position="219"/>
    </location>
</feature>
<dbReference type="Proteomes" id="UP000676194">
    <property type="component" value="Chromosome"/>
</dbReference>
<proteinExistence type="predicted"/>
<evidence type="ECO:0000313" key="2">
    <source>
        <dbReference type="EMBL" id="QVL30022.1"/>
    </source>
</evidence>
<dbReference type="EMBL" id="CP074694">
    <property type="protein sequence ID" value="QVL30022.1"/>
    <property type="molecule type" value="Genomic_DNA"/>
</dbReference>
<feature type="transmembrane region" description="Helical" evidence="1">
    <location>
        <begin position="81"/>
        <end position="101"/>
    </location>
</feature>
<evidence type="ECO:0000313" key="3">
    <source>
        <dbReference type="Proteomes" id="UP000676194"/>
    </source>
</evidence>
<keyword evidence="1" id="KW-0812">Transmembrane</keyword>
<feature type="transmembrane region" description="Helical" evidence="1">
    <location>
        <begin position="239"/>
        <end position="259"/>
    </location>
</feature>
<dbReference type="InterPro" id="IPR011138">
    <property type="entry name" value="Cytochrome_b-558"/>
</dbReference>
<dbReference type="NCBIfam" id="TIGR02046">
    <property type="entry name" value="sdhC_b558_fam"/>
    <property type="match status" value="1"/>
</dbReference>
<reference evidence="2" key="1">
    <citation type="submission" date="2021-05" db="EMBL/GenBank/DDBJ databases">
        <title>Complete genome sequence of the cellulolytic planctomycete Telmatocola sphagniphila SP2T and characterization of the first cellulase from planctomycetes.</title>
        <authorList>
            <person name="Rakitin A.L."/>
            <person name="Beletsky A.V."/>
            <person name="Naumoff D.G."/>
            <person name="Kulichevskaya I.S."/>
            <person name="Mardanov A.V."/>
            <person name="Ravin N.V."/>
            <person name="Dedysh S.N."/>
        </authorList>
    </citation>
    <scope>NUCLEOTIDE SEQUENCE</scope>
    <source>
        <strain evidence="2">SP2T</strain>
    </source>
</reference>
<keyword evidence="1" id="KW-1133">Transmembrane helix</keyword>
<dbReference type="CDD" id="cd03498">
    <property type="entry name" value="SQR_TypeB_2_TM"/>
    <property type="match status" value="1"/>
</dbReference>
<dbReference type="InterPro" id="IPR034804">
    <property type="entry name" value="SQR/QFR_C/D"/>
</dbReference>
<dbReference type="GO" id="GO:0016020">
    <property type="term" value="C:membrane"/>
    <property type="evidence" value="ECO:0007669"/>
    <property type="project" value="InterPro"/>
</dbReference>
<dbReference type="AlphaFoldDB" id="A0A8E6ETJ4"/>
<keyword evidence="1" id="KW-0472">Membrane</keyword>
<gene>
    <name evidence="2" type="ORF">KIH39_14230</name>
</gene>
<protein>
    <submittedName>
        <fullName evidence="2">Succinate dehydrogenase cytochrome b subunit</fullName>
    </submittedName>
</protein>
<dbReference type="SUPFAM" id="SSF81343">
    <property type="entry name" value="Fumarate reductase respiratory complex transmembrane subunits"/>
    <property type="match status" value="1"/>
</dbReference>
<accession>A0A8E6ETJ4</accession>
<dbReference type="RefSeq" id="WP_213493906.1">
    <property type="nucleotide sequence ID" value="NZ_CP074694.1"/>
</dbReference>
<evidence type="ECO:0000256" key="1">
    <source>
        <dbReference type="SAM" id="Phobius"/>
    </source>
</evidence>
<organism evidence="2 3">
    <name type="scientific">Telmatocola sphagniphila</name>
    <dbReference type="NCBI Taxonomy" id="1123043"/>
    <lineage>
        <taxon>Bacteria</taxon>
        <taxon>Pseudomonadati</taxon>
        <taxon>Planctomycetota</taxon>
        <taxon>Planctomycetia</taxon>
        <taxon>Gemmatales</taxon>
        <taxon>Gemmataceae</taxon>
    </lineage>
</organism>
<feature type="transmembrane region" description="Helical" evidence="1">
    <location>
        <begin position="129"/>
        <end position="154"/>
    </location>
</feature>